<dbReference type="InterPro" id="IPR019533">
    <property type="entry name" value="Peptidase_S26"/>
</dbReference>
<sequence>MRMYIDEETSRLRLIVNWIVDIVVVISVAWFIVFSLGTQITMTGQSMDPVLSQDEVVLMNRLSVRFGKIKRFDIVVFEKEENKFNIRRVVGLPGETVQIKDGFLYIDDKRIDAENGLGQAALAGLAENPVLLSQDEYFLLGDNRENSEDSRFASVGNVKKGQIKGKVWLRIRPLRHFGLIRPVT</sequence>
<dbReference type="Proteomes" id="UP001300871">
    <property type="component" value="Unassembled WGS sequence"/>
</dbReference>
<dbReference type="PANTHER" id="PTHR43390">
    <property type="entry name" value="SIGNAL PEPTIDASE I"/>
    <property type="match status" value="1"/>
</dbReference>
<evidence type="ECO:0000313" key="6">
    <source>
        <dbReference type="Proteomes" id="UP001300871"/>
    </source>
</evidence>
<gene>
    <name evidence="5" type="primary">lepB</name>
    <name evidence="5" type="ORF">PM006_05375</name>
</gene>
<dbReference type="PANTHER" id="PTHR43390:SF1">
    <property type="entry name" value="CHLOROPLAST PROCESSING PEPTIDASE"/>
    <property type="match status" value="1"/>
</dbReference>
<keyword evidence="3 5" id="KW-0378">Hydrolase</keyword>
<name>A0AAW6APV8_CLOSY</name>
<keyword evidence="3" id="KW-0472">Membrane</keyword>
<dbReference type="AlphaFoldDB" id="A0AAW6APV8"/>
<comment type="similarity">
    <text evidence="2 3">Belongs to the peptidase S26 family.</text>
</comment>
<dbReference type="Pfam" id="PF10502">
    <property type="entry name" value="Peptidase_S26"/>
    <property type="match status" value="1"/>
</dbReference>
<dbReference type="EC" id="3.4.21.89" evidence="3"/>
<keyword evidence="3" id="KW-1133">Transmembrane helix</keyword>
<dbReference type="NCBIfam" id="TIGR02227">
    <property type="entry name" value="sigpep_I_bact"/>
    <property type="match status" value="1"/>
</dbReference>
<evidence type="ECO:0000313" key="5">
    <source>
        <dbReference type="EMBL" id="MDB1999624.1"/>
    </source>
</evidence>
<feature type="domain" description="Peptidase S26" evidence="4">
    <location>
        <begin position="16"/>
        <end position="169"/>
    </location>
</feature>
<dbReference type="EMBL" id="JAQLGM010000009">
    <property type="protein sequence ID" value="MDB1999624.1"/>
    <property type="molecule type" value="Genomic_DNA"/>
</dbReference>
<dbReference type="GO" id="GO:0005886">
    <property type="term" value="C:plasma membrane"/>
    <property type="evidence" value="ECO:0007669"/>
    <property type="project" value="UniProtKB-SubCell"/>
</dbReference>
<protein>
    <recommendedName>
        <fullName evidence="3">Signal peptidase I</fullName>
        <ecNumber evidence="3">3.4.21.89</ecNumber>
    </recommendedName>
</protein>
<dbReference type="GeneID" id="57970978"/>
<dbReference type="InterPro" id="IPR000223">
    <property type="entry name" value="Pept_S26A_signal_pept_1"/>
</dbReference>
<evidence type="ECO:0000256" key="1">
    <source>
        <dbReference type="ARBA" id="ARBA00004401"/>
    </source>
</evidence>
<comment type="caution">
    <text evidence="5">The sequence shown here is derived from an EMBL/GenBank/DDBJ whole genome shotgun (WGS) entry which is preliminary data.</text>
</comment>
<keyword evidence="3" id="KW-0645">Protease</keyword>
<dbReference type="RefSeq" id="WP_181900360.1">
    <property type="nucleotide sequence ID" value="NZ_CACRUA010000003.1"/>
</dbReference>
<reference evidence="5" key="1">
    <citation type="submission" date="2023-01" db="EMBL/GenBank/DDBJ databases">
        <title>Human gut microbiome strain richness.</title>
        <authorList>
            <person name="Chen-Liaw A."/>
        </authorList>
    </citation>
    <scope>NUCLEOTIDE SEQUENCE</scope>
    <source>
        <strain evidence="5">B1_m1001713B170214d0_201011</strain>
    </source>
</reference>
<dbReference type="PRINTS" id="PR00727">
    <property type="entry name" value="LEADERPTASE"/>
</dbReference>
<proteinExistence type="inferred from homology"/>
<keyword evidence="3" id="KW-0812">Transmembrane</keyword>
<evidence type="ECO:0000256" key="3">
    <source>
        <dbReference type="RuleBase" id="RU362042"/>
    </source>
</evidence>
<evidence type="ECO:0000259" key="4">
    <source>
        <dbReference type="Pfam" id="PF10502"/>
    </source>
</evidence>
<comment type="subcellular location">
    <subcellularLocation>
        <location evidence="1">Cell membrane</location>
        <topology evidence="1">Single-pass type II membrane protein</topology>
    </subcellularLocation>
    <subcellularLocation>
        <location evidence="3">Membrane</location>
        <topology evidence="3">Single-pass type II membrane protein</topology>
    </subcellularLocation>
</comment>
<dbReference type="GO" id="GO:0006465">
    <property type="term" value="P:signal peptide processing"/>
    <property type="evidence" value="ECO:0007669"/>
    <property type="project" value="InterPro"/>
</dbReference>
<dbReference type="InterPro" id="IPR036286">
    <property type="entry name" value="LexA/Signal_pep-like_sf"/>
</dbReference>
<dbReference type="GO" id="GO:0004252">
    <property type="term" value="F:serine-type endopeptidase activity"/>
    <property type="evidence" value="ECO:0007669"/>
    <property type="project" value="InterPro"/>
</dbReference>
<dbReference type="SUPFAM" id="SSF51306">
    <property type="entry name" value="LexA/Signal peptidase"/>
    <property type="match status" value="1"/>
</dbReference>
<organism evidence="5 6">
    <name type="scientific">Clostridium symbiosum</name>
    <name type="common">Bacteroides symbiosus</name>
    <dbReference type="NCBI Taxonomy" id="1512"/>
    <lineage>
        <taxon>Bacteria</taxon>
        <taxon>Bacillati</taxon>
        <taxon>Bacillota</taxon>
        <taxon>Clostridia</taxon>
        <taxon>Lachnospirales</taxon>
        <taxon>Lachnospiraceae</taxon>
        <taxon>Otoolea</taxon>
    </lineage>
</organism>
<dbReference type="GO" id="GO:0009003">
    <property type="term" value="F:signal peptidase activity"/>
    <property type="evidence" value="ECO:0007669"/>
    <property type="project" value="UniProtKB-EC"/>
</dbReference>
<evidence type="ECO:0000256" key="2">
    <source>
        <dbReference type="ARBA" id="ARBA00009370"/>
    </source>
</evidence>
<feature type="transmembrane region" description="Helical" evidence="3">
    <location>
        <begin position="12"/>
        <end position="33"/>
    </location>
</feature>
<dbReference type="Gene3D" id="2.10.109.10">
    <property type="entry name" value="Umud Fragment, subunit A"/>
    <property type="match status" value="1"/>
</dbReference>
<dbReference type="CDD" id="cd06530">
    <property type="entry name" value="S26_SPase_I"/>
    <property type="match status" value="1"/>
</dbReference>
<accession>A0AAW6APV8</accession>
<comment type="catalytic activity">
    <reaction evidence="3">
        <text>Cleavage of hydrophobic, N-terminal signal or leader sequences from secreted and periplasmic proteins.</text>
        <dbReference type="EC" id="3.4.21.89"/>
    </reaction>
</comment>